<sequence>MEKLQTLAWILIGLAIFIWRMVQKARATTQREQQERRFSKPDSTGRPRPVAPLPATSFEELLKQMQAQNQPAKPASAPNPASEEKTPGGRPLPREAARSQEKTEVTARSQERTVVARSLETPAHDARRASTLPRAATRDTPANDYWKQDEARRHETRRPELNRNIRDLLKTPADLRNAFILSEILQRKF</sequence>
<dbReference type="Proteomes" id="UP000198131">
    <property type="component" value="Unassembled WGS sequence"/>
</dbReference>
<evidence type="ECO:0000313" key="3">
    <source>
        <dbReference type="Proteomes" id="UP000198131"/>
    </source>
</evidence>
<evidence type="ECO:0000313" key="2">
    <source>
        <dbReference type="EMBL" id="SNC61962.1"/>
    </source>
</evidence>
<dbReference type="AlphaFoldDB" id="A0A212T7E8"/>
<feature type="region of interest" description="Disordered" evidence="1">
    <location>
        <begin position="29"/>
        <end position="157"/>
    </location>
</feature>
<feature type="compositionally biased region" description="Low complexity" evidence="1">
    <location>
        <begin position="67"/>
        <end position="81"/>
    </location>
</feature>
<evidence type="ECO:0000256" key="1">
    <source>
        <dbReference type="SAM" id="MobiDB-lite"/>
    </source>
</evidence>
<feature type="compositionally biased region" description="Basic and acidic residues" evidence="1">
    <location>
        <begin position="32"/>
        <end position="45"/>
    </location>
</feature>
<proteinExistence type="predicted"/>
<gene>
    <name evidence="2" type="ORF">SAMN06265337_0576</name>
</gene>
<feature type="compositionally biased region" description="Basic and acidic residues" evidence="1">
    <location>
        <begin position="146"/>
        <end position="157"/>
    </location>
</feature>
<name>A0A212T7E8_9BACT</name>
<dbReference type="OrthoDB" id="885126at2"/>
<keyword evidence="3" id="KW-1185">Reference proteome</keyword>
<protein>
    <submittedName>
        <fullName evidence="2">Uncharacterized protein</fullName>
    </submittedName>
</protein>
<reference evidence="3" key="1">
    <citation type="submission" date="2017-06" db="EMBL/GenBank/DDBJ databases">
        <authorList>
            <person name="Varghese N."/>
            <person name="Submissions S."/>
        </authorList>
    </citation>
    <scope>NUCLEOTIDE SEQUENCE [LARGE SCALE GENOMIC DNA]</scope>
    <source>
        <strain evidence="3">DSM 11116</strain>
    </source>
</reference>
<accession>A0A212T7E8</accession>
<dbReference type="RefSeq" id="WP_088841904.1">
    <property type="nucleotide sequence ID" value="NZ_FYEW01000001.1"/>
</dbReference>
<dbReference type="EMBL" id="FYEW01000001">
    <property type="protein sequence ID" value="SNC61962.1"/>
    <property type="molecule type" value="Genomic_DNA"/>
</dbReference>
<organism evidence="2 3">
    <name type="scientific">Hymenobacter gelipurpurascens</name>
    <dbReference type="NCBI Taxonomy" id="89968"/>
    <lineage>
        <taxon>Bacteria</taxon>
        <taxon>Pseudomonadati</taxon>
        <taxon>Bacteroidota</taxon>
        <taxon>Cytophagia</taxon>
        <taxon>Cytophagales</taxon>
        <taxon>Hymenobacteraceae</taxon>
        <taxon>Hymenobacter</taxon>
    </lineage>
</organism>
<feature type="compositionally biased region" description="Basic and acidic residues" evidence="1">
    <location>
        <begin position="82"/>
        <end position="111"/>
    </location>
</feature>